<sequence length="297" mass="32346">MPATNDMIAPCPSSLPENDSNTTDLRRTASLLPPSNGPPIETTTVPDCRPPNSVPEQEPPDSQSLVMNELDSGLTSSCLANALRLLKQLPSPASTSCQSSRVQGFEKNQGLGQTPSLQSVIAINEKIVQAISDILQCQCSQDGHLLAILSIIIFKVLGWYAAMVRQMPGFDGDGQCWDALDSSHLAQQQLRQAQRTPFRVVDNYCVDGEDKVRIAAQQILSQLHRVQRLVNIFSQRFKIHKGHTEASSSSSSSPSGPVGVSSVESLFYVPGSLLEQIEGDLRKRLRNLSAEIVDTIR</sequence>
<dbReference type="GO" id="GO:0003677">
    <property type="term" value="F:DNA binding"/>
    <property type="evidence" value="ECO:0007669"/>
    <property type="project" value="UniProtKB-KW"/>
</dbReference>
<keyword evidence="3" id="KW-0238">DNA-binding</keyword>
<comment type="caution">
    <text evidence="8">The sequence shown here is derived from an EMBL/GenBank/DDBJ whole genome shotgun (WGS) entry which is preliminary data.</text>
</comment>
<dbReference type="Proteomes" id="UP001201262">
    <property type="component" value="Unassembled WGS sequence"/>
</dbReference>
<evidence type="ECO:0000256" key="1">
    <source>
        <dbReference type="ARBA" id="ARBA00022723"/>
    </source>
</evidence>
<dbReference type="GO" id="GO:0006355">
    <property type="term" value="P:regulation of DNA-templated transcription"/>
    <property type="evidence" value="ECO:0007669"/>
    <property type="project" value="InterPro"/>
</dbReference>
<accession>A0AAD4Q1K2</accession>
<keyword evidence="5" id="KW-0539">Nucleus</keyword>
<dbReference type="AlphaFoldDB" id="A0AAD4Q1K2"/>
<evidence type="ECO:0000313" key="8">
    <source>
        <dbReference type="EMBL" id="KAH8698804.1"/>
    </source>
</evidence>
<gene>
    <name evidence="8" type="ORF">BGW36DRAFT_376740</name>
</gene>
<organism evidence="8 9">
    <name type="scientific">Talaromyces proteolyticus</name>
    <dbReference type="NCBI Taxonomy" id="1131652"/>
    <lineage>
        <taxon>Eukaryota</taxon>
        <taxon>Fungi</taxon>
        <taxon>Dikarya</taxon>
        <taxon>Ascomycota</taxon>
        <taxon>Pezizomycotina</taxon>
        <taxon>Eurotiomycetes</taxon>
        <taxon>Eurotiomycetidae</taxon>
        <taxon>Eurotiales</taxon>
        <taxon>Trichocomaceae</taxon>
        <taxon>Talaromyces</taxon>
        <taxon>Talaromyces sect. Bacilispori</taxon>
    </lineage>
</organism>
<evidence type="ECO:0000256" key="3">
    <source>
        <dbReference type="ARBA" id="ARBA00023125"/>
    </source>
</evidence>
<protein>
    <submittedName>
        <fullName evidence="8">Aflatoxin regulatory protein-domain-containing protein</fullName>
    </submittedName>
</protein>
<name>A0AAD4Q1K2_9EURO</name>
<dbReference type="GO" id="GO:0046872">
    <property type="term" value="F:metal ion binding"/>
    <property type="evidence" value="ECO:0007669"/>
    <property type="project" value="UniProtKB-KW"/>
</dbReference>
<dbReference type="EMBL" id="JAJTJA010000005">
    <property type="protein sequence ID" value="KAH8698804.1"/>
    <property type="molecule type" value="Genomic_DNA"/>
</dbReference>
<reference evidence="8" key="1">
    <citation type="submission" date="2021-12" db="EMBL/GenBank/DDBJ databases">
        <title>Convergent genome expansion in fungi linked to evolution of root-endophyte symbiosis.</title>
        <authorList>
            <consortium name="DOE Joint Genome Institute"/>
            <person name="Ke Y.-H."/>
            <person name="Bonito G."/>
            <person name="Liao H.-L."/>
            <person name="Looney B."/>
            <person name="Rojas-Flechas A."/>
            <person name="Nash J."/>
            <person name="Hameed K."/>
            <person name="Schadt C."/>
            <person name="Martin F."/>
            <person name="Crous P.W."/>
            <person name="Miettinen O."/>
            <person name="Magnuson J.K."/>
            <person name="Labbe J."/>
            <person name="Jacobson D."/>
            <person name="Doktycz M.J."/>
            <person name="Veneault-Fourrey C."/>
            <person name="Kuo A."/>
            <person name="Mondo S."/>
            <person name="Calhoun S."/>
            <person name="Riley R."/>
            <person name="Ohm R."/>
            <person name="LaButti K."/>
            <person name="Andreopoulos B."/>
            <person name="Pangilinan J."/>
            <person name="Nolan M."/>
            <person name="Tritt A."/>
            <person name="Clum A."/>
            <person name="Lipzen A."/>
            <person name="Daum C."/>
            <person name="Barry K."/>
            <person name="Grigoriev I.V."/>
            <person name="Vilgalys R."/>
        </authorList>
    </citation>
    <scope>NUCLEOTIDE SEQUENCE</scope>
    <source>
        <strain evidence="8">PMI_201</strain>
    </source>
</reference>
<keyword evidence="4" id="KW-0804">Transcription</keyword>
<keyword evidence="9" id="KW-1185">Reference proteome</keyword>
<dbReference type="GO" id="GO:0045122">
    <property type="term" value="P:aflatoxin biosynthetic process"/>
    <property type="evidence" value="ECO:0007669"/>
    <property type="project" value="InterPro"/>
</dbReference>
<feature type="region of interest" description="Disordered" evidence="6">
    <location>
        <begin position="1"/>
        <end position="63"/>
    </location>
</feature>
<evidence type="ECO:0000259" key="7">
    <source>
        <dbReference type="Pfam" id="PF08493"/>
    </source>
</evidence>
<evidence type="ECO:0000313" key="9">
    <source>
        <dbReference type="Proteomes" id="UP001201262"/>
    </source>
</evidence>
<evidence type="ECO:0000256" key="4">
    <source>
        <dbReference type="ARBA" id="ARBA00023163"/>
    </source>
</evidence>
<evidence type="ECO:0000256" key="6">
    <source>
        <dbReference type="SAM" id="MobiDB-lite"/>
    </source>
</evidence>
<keyword evidence="1" id="KW-0479">Metal-binding</keyword>
<dbReference type="RefSeq" id="XP_046073268.1">
    <property type="nucleotide sequence ID" value="XM_046215925.1"/>
</dbReference>
<dbReference type="InterPro" id="IPR013700">
    <property type="entry name" value="AflR"/>
</dbReference>
<feature type="domain" description="Aflatoxin regulatory protein" evidence="7">
    <location>
        <begin position="76"/>
        <end position="173"/>
    </location>
</feature>
<dbReference type="GeneID" id="70246212"/>
<dbReference type="GO" id="GO:0005634">
    <property type="term" value="C:nucleus"/>
    <property type="evidence" value="ECO:0007669"/>
    <property type="project" value="InterPro"/>
</dbReference>
<evidence type="ECO:0000256" key="2">
    <source>
        <dbReference type="ARBA" id="ARBA00023015"/>
    </source>
</evidence>
<evidence type="ECO:0000256" key="5">
    <source>
        <dbReference type="ARBA" id="ARBA00023242"/>
    </source>
</evidence>
<dbReference type="Pfam" id="PF08493">
    <property type="entry name" value="AflR"/>
    <property type="match status" value="1"/>
</dbReference>
<dbReference type="PRINTS" id="PR00755">
    <property type="entry name" value="AFLATOXINBRP"/>
</dbReference>
<proteinExistence type="predicted"/>
<keyword evidence="2" id="KW-0805">Transcription regulation</keyword>